<keyword evidence="2" id="KW-1185">Reference proteome</keyword>
<reference evidence="1" key="1">
    <citation type="submission" date="2020-06" db="EMBL/GenBank/DDBJ databases">
        <title>Legume-microbial interactions unlock mineral nutrients during tropical forest succession.</title>
        <authorList>
            <person name="Epihov D.Z."/>
        </authorList>
    </citation>
    <scope>NUCLEOTIDE SEQUENCE [LARGE SCALE GENOMIC DNA]</scope>
    <source>
        <strain evidence="1">Pan2503</strain>
    </source>
</reference>
<feature type="non-terminal residue" evidence="1">
    <location>
        <position position="1"/>
    </location>
</feature>
<dbReference type="SUPFAM" id="SSF52833">
    <property type="entry name" value="Thioredoxin-like"/>
    <property type="match status" value="1"/>
</dbReference>
<sequence length="143" mass="16499">VQFHREMEVAYCRLVTISTDSLSETNEYRTGVGAHWPFLSDAGRTVQKDLDIAEYTDPVHNPMIPHTIILEPGLVVFKIYNGYWFLGRPTLEELRQDLRAVTRKCRPDWDITDAEHKAAWSRGEKAGFYPYGKSYVTVFGEQD</sequence>
<dbReference type="Gene3D" id="3.40.30.10">
    <property type="entry name" value="Glutaredoxin"/>
    <property type="match status" value="1"/>
</dbReference>
<evidence type="ECO:0000313" key="2">
    <source>
        <dbReference type="Proteomes" id="UP000567293"/>
    </source>
</evidence>
<evidence type="ECO:0000313" key="1">
    <source>
        <dbReference type="EMBL" id="MBA0085462.1"/>
    </source>
</evidence>
<dbReference type="AlphaFoldDB" id="A0A7V8NQ55"/>
<proteinExistence type="predicted"/>
<gene>
    <name evidence="1" type="ORF">HRJ53_10735</name>
</gene>
<dbReference type="Proteomes" id="UP000567293">
    <property type="component" value="Unassembled WGS sequence"/>
</dbReference>
<dbReference type="InterPro" id="IPR036249">
    <property type="entry name" value="Thioredoxin-like_sf"/>
</dbReference>
<name>A0A7V8NQ55_9BACT</name>
<accession>A0A7V8NQ55</accession>
<comment type="caution">
    <text evidence="1">The sequence shown here is derived from an EMBL/GenBank/DDBJ whole genome shotgun (WGS) entry which is preliminary data.</text>
</comment>
<protein>
    <submittedName>
        <fullName evidence="1">AhpC/TSA family protein</fullName>
    </submittedName>
</protein>
<dbReference type="EMBL" id="JACDQQ010001038">
    <property type="protein sequence ID" value="MBA0085462.1"/>
    <property type="molecule type" value="Genomic_DNA"/>
</dbReference>
<organism evidence="1 2">
    <name type="scientific">Candidatus Acidiferrum panamense</name>
    <dbReference type="NCBI Taxonomy" id="2741543"/>
    <lineage>
        <taxon>Bacteria</taxon>
        <taxon>Pseudomonadati</taxon>
        <taxon>Acidobacteriota</taxon>
        <taxon>Terriglobia</taxon>
        <taxon>Candidatus Acidiferrales</taxon>
        <taxon>Candidatus Acidiferrum</taxon>
    </lineage>
</organism>